<dbReference type="GO" id="GO:0016491">
    <property type="term" value="F:oxidoreductase activity"/>
    <property type="evidence" value="ECO:0007669"/>
    <property type="project" value="InterPro"/>
</dbReference>
<keyword evidence="3" id="KW-1015">Disulfide bond</keyword>
<evidence type="ECO:0000256" key="4">
    <source>
        <dbReference type="ARBA" id="ARBA00023284"/>
    </source>
</evidence>
<feature type="signal peptide" evidence="5">
    <location>
        <begin position="1"/>
        <end position="18"/>
    </location>
</feature>
<evidence type="ECO:0000313" key="21">
    <source>
        <dbReference type="Proteomes" id="UP000475905"/>
    </source>
</evidence>
<dbReference type="GO" id="GO:0016209">
    <property type="term" value="F:antioxidant activity"/>
    <property type="evidence" value="ECO:0007669"/>
    <property type="project" value="InterPro"/>
</dbReference>
<dbReference type="AlphaFoldDB" id="A0A174WBN5"/>
<dbReference type="Proteomes" id="UP000284205">
    <property type="component" value="Unassembled WGS sequence"/>
</dbReference>
<evidence type="ECO:0000313" key="16">
    <source>
        <dbReference type="Proteomes" id="UP000095725"/>
    </source>
</evidence>
<reference evidence="15 16" key="1">
    <citation type="submission" date="2015-09" db="EMBL/GenBank/DDBJ databases">
        <authorList>
            <consortium name="Pathogen Informatics"/>
        </authorList>
    </citation>
    <scope>NUCLEOTIDE SEQUENCE [LARGE SCALE GENOMIC DNA]</scope>
    <source>
        <strain evidence="7 15">2789STDY5834880</strain>
        <strain evidence="8 16">2789STDY5834946</strain>
    </source>
</reference>
<evidence type="ECO:0000313" key="17">
    <source>
        <dbReference type="Proteomes" id="UP000284205"/>
    </source>
</evidence>
<dbReference type="PANTHER" id="PTHR42852">
    <property type="entry name" value="THIOL:DISULFIDE INTERCHANGE PROTEIN DSBE"/>
    <property type="match status" value="1"/>
</dbReference>
<keyword evidence="5" id="KW-0732">Signal</keyword>
<evidence type="ECO:0000313" key="11">
    <source>
        <dbReference type="EMBL" id="KAA5499043.1"/>
    </source>
</evidence>
<dbReference type="Proteomes" id="UP000095657">
    <property type="component" value="Unassembled WGS sequence"/>
</dbReference>
<organism evidence="8 16">
    <name type="scientific">Bacteroides caccae</name>
    <dbReference type="NCBI Taxonomy" id="47678"/>
    <lineage>
        <taxon>Bacteria</taxon>
        <taxon>Pseudomonadati</taxon>
        <taxon>Bacteroidota</taxon>
        <taxon>Bacteroidia</taxon>
        <taxon>Bacteroidales</taxon>
        <taxon>Bacteroidaceae</taxon>
        <taxon>Bacteroides</taxon>
    </lineage>
</organism>
<dbReference type="STRING" id="47678.ERS852494_03018"/>
<evidence type="ECO:0000313" key="15">
    <source>
        <dbReference type="Proteomes" id="UP000095657"/>
    </source>
</evidence>
<keyword evidence="2" id="KW-0201">Cytochrome c-type biogenesis</keyword>
<evidence type="ECO:0000256" key="2">
    <source>
        <dbReference type="ARBA" id="ARBA00022748"/>
    </source>
</evidence>
<evidence type="ECO:0000313" key="7">
    <source>
        <dbReference type="EMBL" id="CUP76394.1"/>
    </source>
</evidence>
<dbReference type="Proteomes" id="UP000368418">
    <property type="component" value="Unassembled WGS sequence"/>
</dbReference>
<comment type="subcellular location">
    <subcellularLocation>
        <location evidence="1">Cell envelope</location>
    </subcellularLocation>
</comment>
<dbReference type="Proteomes" id="UP000427825">
    <property type="component" value="Unassembled WGS sequence"/>
</dbReference>
<evidence type="ECO:0000313" key="9">
    <source>
        <dbReference type="EMBL" id="KAA5459734.1"/>
    </source>
</evidence>
<dbReference type="Proteomes" id="UP000475905">
    <property type="component" value="Unassembled WGS sequence"/>
</dbReference>
<evidence type="ECO:0000313" key="19">
    <source>
        <dbReference type="Proteomes" id="UP000368418"/>
    </source>
</evidence>
<reference evidence="17 18" key="2">
    <citation type="submission" date="2018-08" db="EMBL/GenBank/DDBJ databases">
        <title>A genome reference for cultivated species of the human gut microbiota.</title>
        <authorList>
            <person name="Zou Y."/>
            <person name="Xue W."/>
            <person name="Luo G."/>
        </authorList>
    </citation>
    <scope>NUCLEOTIDE SEQUENCE [LARGE SCALE GENOMIC DNA]</scope>
    <source>
        <strain evidence="13 17">AF24-29LB</strain>
        <strain evidence="14 18">AM31-16AC</strain>
    </source>
</reference>
<dbReference type="Pfam" id="PF00578">
    <property type="entry name" value="AhpC-TSA"/>
    <property type="match status" value="1"/>
</dbReference>
<dbReference type="EMBL" id="QSJD01000033">
    <property type="protein sequence ID" value="RHD44721.1"/>
    <property type="molecule type" value="Genomic_DNA"/>
</dbReference>
<dbReference type="GO" id="GO:0017004">
    <property type="term" value="P:cytochrome complex assembly"/>
    <property type="evidence" value="ECO:0007669"/>
    <property type="project" value="UniProtKB-KW"/>
</dbReference>
<dbReference type="InterPro" id="IPR036249">
    <property type="entry name" value="Thioredoxin-like_sf"/>
</dbReference>
<dbReference type="EMBL" id="CZBL01000015">
    <property type="protein sequence ID" value="CUQ44382.1"/>
    <property type="molecule type" value="Genomic_DNA"/>
</dbReference>
<protein>
    <submittedName>
        <fullName evidence="8">Peroxiredoxin</fullName>
    </submittedName>
    <submittedName>
        <fullName evidence="12">TlpA disulfide reductase family protein</fullName>
    </submittedName>
    <submittedName>
        <fullName evidence="9">TlpA family protein disulfide reductase</fullName>
    </submittedName>
</protein>
<dbReference type="EMBL" id="VVYP01000030">
    <property type="protein sequence ID" value="KAA5459734.1"/>
    <property type="molecule type" value="Genomic_DNA"/>
</dbReference>
<evidence type="ECO:0000313" key="10">
    <source>
        <dbReference type="EMBL" id="KAA5475993.1"/>
    </source>
</evidence>
<dbReference type="EMBL" id="JAUONL010000002">
    <property type="protein sequence ID" value="MDO6356766.1"/>
    <property type="molecule type" value="Genomic_DNA"/>
</dbReference>
<dbReference type="EMBL" id="VVYD01000008">
    <property type="protein sequence ID" value="KAA5499043.1"/>
    <property type="molecule type" value="Genomic_DNA"/>
</dbReference>
<evidence type="ECO:0000256" key="3">
    <source>
        <dbReference type="ARBA" id="ARBA00023157"/>
    </source>
</evidence>
<dbReference type="EMBL" id="QRUO01000011">
    <property type="protein sequence ID" value="RGR70225.1"/>
    <property type="molecule type" value="Genomic_DNA"/>
</dbReference>
<dbReference type="InterPro" id="IPR000866">
    <property type="entry name" value="AhpC/TSA"/>
</dbReference>
<feature type="domain" description="Thioredoxin" evidence="6">
    <location>
        <begin position="193"/>
        <end position="337"/>
    </location>
</feature>
<accession>A0A174WBN5</accession>
<dbReference type="EMBL" id="VVYJ01000007">
    <property type="protein sequence ID" value="KAA5475993.1"/>
    <property type="molecule type" value="Genomic_DNA"/>
</dbReference>
<evidence type="ECO:0000313" key="14">
    <source>
        <dbReference type="EMBL" id="RHD44721.1"/>
    </source>
</evidence>
<sequence>MISTKKLFILFFSSFLCATTSSWCKDGLQIKGKLRILKPTTLQVNDLNGTLILSCELQPNKEFATEQKLIQPDIYTLRIGKTEEKIYFENHEVNIIGYYDETNPEQSSLSFKGIDSFLTLQEYLPADKDPDTATVSLPANAQLSPNMVSALAYLANVNDYYSNKKLLDMISDDERNSLSARWLVERVKILSHQIIGAECPDFTFTNVNDQKVNLKDFRGKIVVLDFCASWCGPCRKEMRSMLKIYNELKADDLEFISVSLDDSQAKWKKMLDEEKLPWVMLWDKTGFPKSNEAPSAIQTAYGFYAIPFLVVIDKEGKLIARNVRGEQVREAILKARN</sequence>
<gene>
    <name evidence="8" type="primary">resA_6</name>
    <name evidence="14" type="ORF">DW794_17005</name>
    <name evidence="13" type="ORF">DWY26_13080</name>
    <name evidence="7" type="ORF">ERS852494_03018</name>
    <name evidence="8" type="ORF">ERS852558_03353</name>
    <name evidence="11" type="ORF">F2Y31_10655</name>
    <name evidence="9" type="ORF">F2Y36_19330</name>
    <name evidence="10" type="ORF">F2Y39_13950</name>
    <name evidence="12" type="ORF">Q4469_03500</name>
</gene>
<dbReference type="RefSeq" id="WP_005677462.1">
    <property type="nucleotide sequence ID" value="NZ_CACRTB010000038.1"/>
</dbReference>
<dbReference type="KEGG" id="bcac:CGC64_07960"/>
<dbReference type="EMBL" id="CZAI01000007">
    <property type="protein sequence ID" value="CUP76394.1"/>
    <property type="molecule type" value="Genomic_DNA"/>
</dbReference>
<dbReference type="Proteomes" id="UP001170023">
    <property type="component" value="Unassembled WGS sequence"/>
</dbReference>
<dbReference type="Proteomes" id="UP000284689">
    <property type="component" value="Unassembled WGS sequence"/>
</dbReference>
<proteinExistence type="predicted"/>
<dbReference type="Proteomes" id="UP000095725">
    <property type="component" value="Unassembled WGS sequence"/>
</dbReference>
<name>A0A174WBN5_9BACE</name>
<evidence type="ECO:0000313" key="20">
    <source>
        <dbReference type="Proteomes" id="UP000427825"/>
    </source>
</evidence>
<dbReference type="SUPFAM" id="SSF52833">
    <property type="entry name" value="Thioredoxin-like"/>
    <property type="match status" value="1"/>
</dbReference>
<feature type="chain" id="PRO_5015052378" evidence="5">
    <location>
        <begin position="19"/>
        <end position="337"/>
    </location>
</feature>
<reference evidence="19 20" key="3">
    <citation type="journal article" date="2019" name="Nat. Med.">
        <title>A library of human gut bacterial isolates paired with longitudinal multiomics data enables mechanistic microbiome research.</title>
        <authorList>
            <person name="Poyet M."/>
            <person name="Groussin M."/>
            <person name="Gibbons S.M."/>
            <person name="Avila-Pacheco J."/>
            <person name="Jiang X."/>
            <person name="Kearney S.M."/>
            <person name="Perrotta A.R."/>
            <person name="Berdy B."/>
            <person name="Zhao S."/>
            <person name="Lieberman T.D."/>
            <person name="Swanson P.K."/>
            <person name="Smith M."/>
            <person name="Roesemann S."/>
            <person name="Alexander J.E."/>
            <person name="Rich S.A."/>
            <person name="Livny J."/>
            <person name="Vlamakis H."/>
            <person name="Clish C."/>
            <person name="Bullock K."/>
            <person name="Deik A."/>
            <person name="Scott J."/>
            <person name="Pierce K.A."/>
            <person name="Xavier R.J."/>
            <person name="Alm E.J."/>
        </authorList>
    </citation>
    <scope>NUCLEOTIDE SEQUENCE [LARGE SCALE GENOMIC DNA]</scope>
    <source>
        <strain evidence="11 19">BIOML-A19</strain>
        <strain evidence="10 20">BIOML-A25</strain>
        <strain evidence="9 21">BIOML-A31</strain>
    </source>
</reference>
<evidence type="ECO:0000259" key="6">
    <source>
        <dbReference type="PROSITE" id="PS51352"/>
    </source>
</evidence>
<evidence type="ECO:0000313" key="12">
    <source>
        <dbReference type="EMBL" id="MDO6356766.1"/>
    </source>
</evidence>
<evidence type="ECO:0000256" key="5">
    <source>
        <dbReference type="SAM" id="SignalP"/>
    </source>
</evidence>
<dbReference type="PANTHER" id="PTHR42852:SF6">
    <property type="entry name" value="THIOL:DISULFIDE INTERCHANGE PROTEIN DSBE"/>
    <property type="match status" value="1"/>
</dbReference>
<evidence type="ECO:0000313" key="8">
    <source>
        <dbReference type="EMBL" id="CUQ44382.1"/>
    </source>
</evidence>
<dbReference type="PROSITE" id="PS51352">
    <property type="entry name" value="THIOREDOXIN_2"/>
    <property type="match status" value="1"/>
</dbReference>
<evidence type="ECO:0000313" key="13">
    <source>
        <dbReference type="EMBL" id="RGR70225.1"/>
    </source>
</evidence>
<dbReference type="GO" id="GO:0030313">
    <property type="term" value="C:cell envelope"/>
    <property type="evidence" value="ECO:0007669"/>
    <property type="project" value="UniProtKB-SubCell"/>
</dbReference>
<dbReference type="CDD" id="cd02966">
    <property type="entry name" value="TlpA_like_family"/>
    <property type="match status" value="1"/>
</dbReference>
<dbReference type="Gene3D" id="3.40.30.10">
    <property type="entry name" value="Glutaredoxin"/>
    <property type="match status" value="1"/>
</dbReference>
<dbReference type="InterPro" id="IPR013766">
    <property type="entry name" value="Thioredoxin_domain"/>
</dbReference>
<keyword evidence="4" id="KW-0676">Redox-active center</keyword>
<evidence type="ECO:0000313" key="18">
    <source>
        <dbReference type="Proteomes" id="UP000284689"/>
    </source>
</evidence>
<reference evidence="12" key="4">
    <citation type="submission" date="2023-07" db="EMBL/GenBank/DDBJ databases">
        <title>Whole Genome Sequencing of Colonoscopy isolates.</title>
        <authorList>
            <person name="Surve S.V."/>
            <person name="Valls R.A."/>
            <person name="Barrak K.E."/>
            <person name="Gardner T.B."/>
            <person name="O'Toole G.A."/>
        </authorList>
    </citation>
    <scope>NUCLEOTIDE SEQUENCE</scope>
    <source>
        <strain evidence="12">GP0119</strain>
    </source>
</reference>
<dbReference type="InterPro" id="IPR050553">
    <property type="entry name" value="Thioredoxin_ResA/DsbE_sf"/>
</dbReference>
<evidence type="ECO:0000256" key="1">
    <source>
        <dbReference type="ARBA" id="ARBA00004196"/>
    </source>
</evidence>